<protein>
    <submittedName>
        <fullName evidence="6">Rhamnosyltransferase</fullName>
    </submittedName>
</protein>
<evidence type="ECO:0000313" key="7">
    <source>
        <dbReference type="Proteomes" id="UP000242642"/>
    </source>
</evidence>
<evidence type="ECO:0000256" key="4">
    <source>
        <dbReference type="SAM" id="Phobius"/>
    </source>
</evidence>
<accession>A0A1I0FXA2</accession>
<keyword evidence="4" id="KW-1133">Transmembrane helix</keyword>
<dbReference type="AlphaFoldDB" id="A0A1I0FXA2"/>
<gene>
    <name evidence="6" type="ORF">SAMN02583745_02927</name>
</gene>
<keyword evidence="7" id="KW-1185">Reference proteome</keyword>
<keyword evidence="2" id="KW-0328">Glycosyltransferase</keyword>
<name>A0A1I0FXA2_9GAMM</name>
<evidence type="ECO:0000256" key="2">
    <source>
        <dbReference type="ARBA" id="ARBA00022676"/>
    </source>
</evidence>
<evidence type="ECO:0000256" key="1">
    <source>
        <dbReference type="ARBA" id="ARBA00006739"/>
    </source>
</evidence>
<feature type="transmembrane region" description="Helical" evidence="4">
    <location>
        <begin position="252"/>
        <end position="273"/>
    </location>
</feature>
<dbReference type="SUPFAM" id="SSF53448">
    <property type="entry name" value="Nucleotide-diphospho-sugar transferases"/>
    <property type="match status" value="1"/>
</dbReference>
<organism evidence="6 7">
    <name type="scientific">Thorsellia anophelis DSM 18579</name>
    <dbReference type="NCBI Taxonomy" id="1123402"/>
    <lineage>
        <taxon>Bacteria</taxon>
        <taxon>Pseudomonadati</taxon>
        <taxon>Pseudomonadota</taxon>
        <taxon>Gammaproteobacteria</taxon>
        <taxon>Enterobacterales</taxon>
        <taxon>Thorselliaceae</taxon>
        <taxon>Thorsellia</taxon>
    </lineage>
</organism>
<dbReference type="Proteomes" id="UP000242642">
    <property type="component" value="Unassembled WGS sequence"/>
</dbReference>
<reference evidence="7" key="1">
    <citation type="submission" date="2016-10" db="EMBL/GenBank/DDBJ databases">
        <authorList>
            <person name="Varghese N."/>
            <person name="Submissions S."/>
        </authorList>
    </citation>
    <scope>NUCLEOTIDE SEQUENCE [LARGE SCALE GENOMIC DNA]</scope>
    <source>
        <strain evidence="7">DSM 18579</strain>
    </source>
</reference>
<keyword evidence="3 6" id="KW-0808">Transferase</keyword>
<dbReference type="InterPro" id="IPR029044">
    <property type="entry name" value="Nucleotide-diphossugar_trans"/>
</dbReference>
<comment type="similarity">
    <text evidence="1">Belongs to the glycosyltransferase 2 family.</text>
</comment>
<dbReference type="Pfam" id="PF00535">
    <property type="entry name" value="Glycos_transf_2"/>
    <property type="match status" value="1"/>
</dbReference>
<dbReference type="InterPro" id="IPR001173">
    <property type="entry name" value="Glyco_trans_2-like"/>
</dbReference>
<feature type="domain" description="Glycosyltransferase 2-like" evidence="5">
    <location>
        <begin position="6"/>
        <end position="172"/>
    </location>
</feature>
<proteinExistence type="inferred from homology"/>
<sequence length="301" mass="35129">MQVAAIVVTYEPDSDLITRLHFLAAQVEVIYIVDNGSSRFYSRFVNILGSNISNKIILISLEENLGIATALNIGCKYAENDNYDFVVTFDQDSCPELNYITELLNTYRRKSLCSNVAIVGGIINEAIRGNSNYQYLTLSRWGFKRIRESEDFSVMMLITSGCLVDLSVIKRIGGFIDKLFIDYVDTEFSLRCLDNNYTLWVSTKAILNHNLGNKTEHYLFKFRFLTTNHSPIRRYYMARNSVYMYKRYAWRFFGWFLFDISALIYTLFKIIIFEESKFLKLKMYFRGWVDGLCGNFGKFKE</sequence>
<evidence type="ECO:0000259" key="5">
    <source>
        <dbReference type="Pfam" id="PF00535"/>
    </source>
</evidence>
<evidence type="ECO:0000313" key="6">
    <source>
        <dbReference type="EMBL" id="SET63140.1"/>
    </source>
</evidence>
<dbReference type="PANTHER" id="PTHR43179">
    <property type="entry name" value="RHAMNOSYLTRANSFERASE WBBL"/>
    <property type="match status" value="1"/>
</dbReference>
<dbReference type="GO" id="GO:0016757">
    <property type="term" value="F:glycosyltransferase activity"/>
    <property type="evidence" value="ECO:0007669"/>
    <property type="project" value="UniProtKB-KW"/>
</dbReference>
<dbReference type="PANTHER" id="PTHR43179:SF12">
    <property type="entry name" value="GALACTOFURANOSYLTRANSFERASE GLFT2"/>
    <property type="match status" value="1"/>
</dbReference>
<evidence type="ECO:0000256" key="3">
    <source>
        <dbReference type="ARBA" id="ARBA00022679"/>
    </source>
</evidence>
<keyword evidence="4" id="KW-0812">Transmembrane</keyword>
<dbReference type="STRING" id="1123402.SAMN02583745_02927"/>
<dbReference type="RefSeq" id="WP_093322692.1">
    <property type="nucleotide sequence ID" value="NZ_FOHV01000052.1"/>
</dbReference>
<dbReference type="CDD" id="cd02526">
    <property type="entry name" value="GT2_RfbF_like"/>
    <property type="match status" value="1"/>
</dbReference>
<dbReference type="Gene3D" id="3.90.550.10">
    <property type="entry name" value="Spore Coat Polysaccharide Biosynthesis Protein SpsA, Chain A"/>
    <property type="match status" value="1"/>
</dbReference>
<dbReference type="EMBL" id="FOHV01000052">
    <property type="protein sequence ID" value="SET63140.1"/>
    <property type="molecule type" value="Genomic_DNA"/>
</dbReference>
<keyword evidence="4" id="KW-0472">Membrane</keyword>
<dbReference type="OrthoDB" id="9771846at2"/>